<feature type="domain" description="PHD-type" evidence="8">
    <location>
        <begin position="130"/>
        <end position="182"/>
    </location>
</feature>
<dbReference type="InParanoid" id="K3WZ96"/>
<dbReference type="InterPro" id="IPR018501">
    <property type="entry name" value="DDT_dom"/>
</dbReference>
<evidence type="ECO:0000256" key="5">
    <source>
        <dbReference type="ARBA" id="ARBA00023242"/>
    </source>
</evidence>
<evidence type="ECO:0000313" key="11">
    <source>
        <dbReference type="Proteomes" id="UP000019132"/>
    </source>
</evidence>
<protein>
    <recommendedName>
        <fullName evidence="12">PHD-type domain-containing protein</fullName>
    </recommendedName>
</protein>
<feature type="region of interest" description="Disordered" evidence="7">
    <location>
        <begin position="1"/>
        <end position="93"/>
    </location>
</feature>
<evidence type="ECO:0000256" key="1">
    <source>
        <dbReference type="ARBA" id="ARBA00004123"/>
    </source>
</evidence>
<dbReference type="STRING" id="431595.K3WZ96"/>
<keyword evidence="4" id="KW-0862">Zinc</keyword>
<feature type="compositionally biased region" description="Acidic residues" evidence="7">
    <location>
        <begin position="522"/>
        <end position="550"/>
    </location>
</feature>
<dbReference type="GO" id="GO:0008270">
    <property type="term" value="F:zinc ion binding"/>
    <property type="evidence" value="ECO:0007669"/>
    <property type="project" value="UniProtKB-KW"/>
</dbReference>
<feature type="compositionally biased region" description="Acidic residues" evidence="7">
    <location>
        <begin position="600"/>
        <end position="611"/>
    </location>
</feature>
<dbReference type="Proteomes" id="UP000019132">
    <property type="component" value="Unassembled WGS sequence"/>
</dbReference>
<evidence type="ECO:0000256" key="4">
    <source>
        <dbReference type="ARBA" id="ARBA00022833"/>
    </source>
</evidence>
<dbReference type="EnsemblProtists" id="PYU1_T010295">
    <property type="protein sequence ID" value="PYU1_T010295"/>
    <property type="gene ID" value="PYU1_G010275"/>
</dbReference>
<dbReference type="EMBL" id="GL376602">
    <property type="status" value="NOT_ANNOTATED_CDS"/>
    <property type="molecule type" value="Genomic_DNA"/>
</dbReference>
<feature type="compositionally biased region" description="Polar residues" evidence="7">
    <location>
        <begin position="71"/>
        <end position="93"/>
    </location>
</feature>
<dbReference type="PANTHER" id="PTHR14296">
    <property type="entry name" value="REMODELING AND SPACING FACTOR 1"/>
    <property type="match status" value="1"/>
</dbReference>
<dbReference type="PROSITE" id="PS50016">
    <property type="entry name" value="ZF_PHD_2"/>
    <property type="match status" value="1"/>
</dbReference>
<feature type="region of interest" description="Disordered" evidence="7">
    <location>
        <begin position="515"/>
        <end position="611"/>
    </location>
</feature>
<dbReference type="AlphaFoldDB" id="K3WZ96"/>
<evidence type="ECO:0000256" key="3">
    <source>
        <dbReference type="ARBA" id="ARBA00022771"/>
    </source>
</evidence>
<evidence type="ECO:0000256" key="7">
    <source>
        <dbReference type="SAM" id="MobiDB-lite"/>
    </source>
</evidence>
<dbReference type="InterPro" id="IPR013083">
    <property type="entry name" value="Znf_RING/FYVE/PHD"/>
</dbReference>
<keyword evidence="2" id="KW-0479">Metal-binding</keyword>
<feature type="domain" description="DDT" evidence="9">
    <location>
        <begin position="225"/>
        <end position="288"/>
    </location>
</feature>
<dbReference type="GO" id="GO:0006355">
    <property type="term" value="P:regulation of DNA-templated transcription"/>
    <property type="evidence" value="ECO:0007669"/>
    <property type="project" value="InterPro"/>
</dbReference>
<evidence type="ECO:0000313" key="10">
    <source>
        <dbReference type="EnsemblProtists" id="PYU1_T010295"/>
    </source>
</evidence>
<dbReference type="GO" id="GO:0031213">
    <property type="term" value="C:RSF complex"/>
    <property type="evidence" value="ECO:0007669"/>
    <property type="project" value="InterPro"/>
</dbReference>
<sequence>MTAAAGANATAATASAKSRPKRGTKSSPTNGSKKSSRPTPVKQSNTLDMWFKQAAPMTKPAEKAIAGQKTDAATSSKDGNTNAVDNGEHSTSASSELLEVLNVDPPLKKKKVNPESASAKKLVQRRIHINDLCRVCGNARIEASSRCELRCMGCDMTVHTKCYDIQLDEPVDDWHCRRCQYILDKKEELKIGGIESVIEDDNGDKDTALLPAHEHLEATHKYHELHSSSDFATIFQFLKRFRRMGLKVSSDVTLHNLADALMSPQQNLPFVKELHVRLLTNVEATMSKNHGWTVSLARFLKETEHHPSSTRVDAFLAASAEPSSKKGNSETSIESVLSTRTKELYVDLSVSERVAILKFLCEAQFDENEALVERIGDQEGNSLRDEPVGTDASGRTYWVLEDAPFVLDGTVWVCRCAKQDGCDWETVADDLETLESLITWLSLSFEMLELQLWTTLSSGILKSLTRRHKKKLQSEQRMARMPRLLGTAGLDLASLASADGDDGFGVRRSTRARRAVSYRIEESDEEEEEEEAEEEDVENASDDDGEEEDAATASGKKEDDDTRPRKRLRRSRPSLDASKPAIAPSRQSARLRRSTRGADSNDDDDDDDAVC</sequence>
<dbReference type="VEuPathDB" id="FungiDB:PYU1_G010275"/>
<reference evidence="10" key="3">
    <citation type="submission" date="2015-02" db="UniProtKB">
        <authorList>
            <consortium name="EnsemblProtists"/>
        </authorList>
    </citation>
    <scope>IDENTIFICATION</scope>
    <source>
        <strain evidence="10">DAOM BR144</strain>
    </source>
</reference>
<dbReference type="Pfam" id="PF15612">
    <property type="entry name" value="WHIM1"/>
    <property type="match status" value="1"/>
</dbReference>
<organism evidence="10 11">
    <name type="scientific">Globisporangium ultimum (strain ATCC 200006 / CBS 805.95 / DAOM BR144)</name>
    <name type="common">Pythium ultimum</name>
    <dbReference type="NCBI Taxonomy" id="431595"/>
    <lineage>
        <taxon>Eukaryota</taxon>
        <taxon>Sar</taxon>
        <taxon>Stramenopiles</taxon>
        <taxon>Oomycota</taxon>
        <taxon>Peronosporomycetes</taxon>
        <taxon>Pythiales</taxon>
        <taxon>Pythiaceae</taxon>
        <taxon>Globisporangium</taxon>
    </lineage>
</organism>
<evidence type="ECO:0000256" key="6">
    <source>
        <dbReference type="PROSITE-ProRule" id="PRU00146"/>
    </source>
</evidence>
<keyword evidence="5" id="KW-0539">Nucleus</keyword>
<dbReference type="PROSITE" id="PS50827">
    <property type="entry name" value="DDT"/>
    <property type="match status" value="1"/>
</dbReference>
<dbReference type="SMART" id="SM00249">
    <property type="entry name" value="PHD"/>
    <property type="match status" value="1"/>
</dbReference>
<evidence type="ECO:0000259" key="9">
    <source>
        <dbReference type="PROSITE" id="PS50827"/>
    </source>
</evidence>
<dbReference type="eggNOG" id="ENOG502S337">
    <property type="taxonomic scope" value="Eukaryota"/>
</dbReference>
<evidence type="ECO:0008006" key="12">
    <source>
        <dbReference type="Google" id="ProtNLM"/>
    </source>
</evidence>
<dbReference type="PANTHER" id="PTHR14296:SF3">
    <property type="entry name" value="DIKAR, ISOFORM F"/>
    <property type="match status" value="1"/>
</dbReference>
<dbReference type="HOGENOM" id="CLU_032870_0_0_1"/>
<reference evidence="11" key="1">
    <citation type="journal article" date="2010" name="Genome Biol.">
        <title>Genome sequence of the necrotrophic plant pathogen Pythium ultimum reveals original pathogenicity mechanisms and effector repertoire.</title>
        <authorList>
            <person name="Levesque C.A."/>
            <person name="Brouwer H."/>
            <person name="Cano L."/>
            <person name="Hamilton J.P."/>
            <person name="Holt C."/>
            <person name="Huitema E."/>
            <person name="Raffaele S."/>
            <person name="Robideau G.P."/>
            <person name="Thines M."/>
            <person name="Win J."/>
            <person name="Zerillo M.M."/>
            <person name="Beakes G.W."/>
            <person name="Boore J.L."/>
            <person name="Busam D."/>
            <person name="Dumas B."/>
            <person name="Ferriera S."/>
            <person name="Fuerstenberg S.I."/>
            <person name="Gachon C.M."/>
            <person name="Gaulin E."/>
            <person name="Govers F."/>
            <person name="Grenville-Briggs L."/>
            <person name="Horner N."/>
            <person name="Hostetler J."/>
            <person name="Jiang R.H."/>
            <person name="Johnson J."/>
            <person name="Krajaejun T."/>
            <person name="Lin H."/>
            <person name="Meijer H.J."/>
            <person name="Moore B."/>
            <person name="Morris P."/>
            <person name="Phuntmart V."/>
            <person name="Puiu D."/>
            <person name="Shetty J."/>
            <person name="Stajich J.E."/>
            <person name="Tripathy S."/>
            <person name="Wawra S."/>
            <person name="van West P."/>
            <person name="Whitty B.R."/>
            <person name="Coutinho P.M."/>
            <person name="Henrissat B."/>
            <person name="Martin F."/>
            <person name="Thomas P.D."/>
            <person name="Tyler B.M."/>
            <person name="De Vries R.P."/>
            <person name="Kamoun S."/>
            <person name="Yandell M."/>
            <person name="Tisserat N."/>
            <person name="Buell C.R."/>
        </authorList>
    </citation>
    <scope>NUCLEOTIDE SEQUENCE</scope>
    <source>
        <strain evidence="11">DAOM:BR144</strain>
    </source>
</reference>
<dbReference type="SUPFAM" id="SSF57903">
    <property type="entry name" value="FYVE/PHD zinc finger"/>
    <property type="match status" value="1"/>
</dbReference>
<dbReference type="InterPro" id="IPR019786">
    <property type="entry name" value="Zinc_finger_PHD-type_CS"/>
</dbReference>
<dbReference type="InterPro" id="IPR028942">
    <property type="entry name" value="WHIM1_dom"/>
</dbReference>
<keyword evidence="11" id="KW-1185">Reference proteome</keyword>
<dbReference type="InterPro" id="IPR028938">
    <property type="entry name" value="Rsf1-like"/>
</dbReference>
<evidence type="ECO:0000259" key="8">
    <source>
        <dbReference type="PROSITE" id="PS50016"/>
    </source>
</evidence>
<accession>K3WZ96</accession>
<reference evidence="11" key="2">
    <citation type="submission" date="2010-04" db="EMBL/GenBank/DDBJ databases">
        <authorList>
            <person name="Buell R."/>
            <person name="Hamilton J."/>
            <person name="Hostetler J."/>
        </authorList>
    </citation>
    <scope>NUCLEOTIDE SEQUENCE [LARGE SCALE GENOMIC DNA]</scope>
    <source>
        <strain evidence="11">DAOM:BR144</strain>
    </source>
</reference>
<dbReference type="Gene3D" id="3.30.40.10">
    <property type="entry name" value="Zinc/RING finger domain, C3HC4 (zinc finger)"/>
    <property type="match status" value="1"/>
</dbReference>
<dbReference type="PROSITE" id="PS01359">
    <property type="entry name" value="ZF_PHD_1"/>
    <property type="match status" value="1"/>
</dbReference>
<dbReference type="InterPro" id="IPR001965">
    <property type="entry name" value="Znf_PHD"/>
</dbReference>
<name>K3WZ96_GLOUD</name>
<feature type="compositionally biased region" description="Low complexity" evidence="7">
    <location>
        <begin position="1"/>
        <end position="16"/>
    </location>
</feature>
<evidence type="ECO:0000256" key="2">
    <source>
        <dbReference type="ARBA" id="ARBA00022723"/>
    </source>
</evidence>
<feature type="compositionally biased region" description="Polar residues" evidence="7">
    <location>
        <begin position="25"/>
        <end position="47"/>
    </location>
</feature>
<proteinExistence type="predicted"/>
<dbReference type="InterPro" id="IPR019787">
    <property type="entry name" value="Znf_PHD-finger"/>
</dbReference>
<keyword evidence="3 6" id="KW-0863">Zinc-finger</keyword>
<comment type="subcellular location">
    <subcellularLocation>
        <location evidence="1">Nucleus</location>
    </subcellularLocation>
</comment>
<dbReference type="InterPro" id="IPR011011">
    <property type="entry name" value="Znf_FYVE_PHD"/>
</dbReference>